<dbReference type="InterPro" id="IPR013563">
    <property type="entry name" value="Oligopep_ABC_C"/>
</dbReference>
<dbReference type="InterPro" id="IPR003593">
    <property type="entry name" value="AAA+_ATPase"/>
</dbReference>
<comment type="similarity">
    <text evidence="2">Belongs to the ABC transporter superfamily.</text>
</comment>
<protein>
    <submittedName>
        <fullName evidence="9">ABC transporter ATP-binding protein</fullName>
    </submittedName>
</protein>
<evidence type="ECO:0000256" key="4">
    <source>
        <dbReference type="ARBA" id="ARBA00022475"/>
    </source>
</evidence>
<keyword evidence="7" id="KW-0472">Membrane</keyword>
<evidence type="ECO:0000256" key="3">
    <source>
        <dbReference type="ARBA" id="ARBA00022448"/>
    </source>
</evidence>
<dbReference type="PANTHER" id="PTHR43297">
    <property type="entry name" value="OLIGOPEPTIDE TRANSPORT ATP-BINDING PROTEIN APPD"/>
    <property type="match status" value="1"/>
</dbReference>
<dbReference type="GO" id="GO:0005524">
    <property type="term" value="F:ATP binding"/>
    <property type="evidence" value="ECO:0007669"/>
    <property type="project" value="UniProtKB-KW"/>
</dbReference>
<dbReference type="Gene3D" id="3.40.50.300">
    <property type="entry name" value="P-loop containing nucleotide triphosphate hydrolases"/>
    <property type="match status" value="1"/>
</dbReference>
<keyword evidence="6 9" id="KW-0067">ATP-binding</keyword>
<keyword evidence="3" id="KW-0813">Transport</keyword>
<dbReference type="SMART" id="SM00382">
    <property type="entry name" value="AAA"/>
    <property type="match status" value="1"/>
</dbReference>
<evidence type="ECO:0000256" key="5">
    <source>
        <dbReference type="ARBA" id="ARBA00022741"/>
    </source>
</evidence>
<dbReference type="InterPro" id="IPR003439">
    <property type="entry name" value="ABC_transporter-like_ATP-bd"/>
</dbReference>
<dbReference type="SUPFAM" id="SSF52540">
    <property type="entry name" value="P-loop containing nucleoside triphosphate hydrolases"/>
    <property type="match status" value="1"/>
</dbReference>
<organism evidence="9 10">
    <name type="scientific">Leptothrix discophora</name>
    <dbReference type="NCBI Taxonomy" id="89"/>
    <lineage>
        <taxon>Bacteria</taxon>
        <taxon>Pseudomonadati</taxon>
        <taxon>Pseudomonadota</taxon>
        <taxon>Betaproteobacteria</taxon>
        <taxon>Burkholderiales</taxon>
        <taxon>Sphaerotilaceae</taxon>
        <taxon>Leptothrix</taxon>
    </lineage>
</organism>
<gene>
    <name evidence="9" type="ORF">Q8X39_10600</name>
</gene>
<name>A0ABT9G3M5_LEPDI</name>
<dbReference type="Pfam" id="PF00005">
    <property type="entry name" value="ABC_tran"/>
    <property type="match status" value="1"/>
</dbReference>
<dbReference type="PROSITE" id="PS50893">
    <property type="entry name" value="ABC_TRANSPORTER_2"/>
    <property type="match status" value="1"/>
</dbReference>
<evidence type="ECO:0000256" key="2">
    <source>
        <dbReference type="ARBA" id="ARBA00005417"/>
    </source>
</evidence>
<proteinExistence type="inferred from homology"/>
<dbReference type="Proteomes" id="UP001235760">
    <property type="component" value="Unassembled WGS sequence"/>
</dbReference>
<dbReference type="EMBL" id="JAUZEE010000005">
    <property type="protein sequence ID" value="MDP4301085.1"/>
    <property type="molecule type" value="Genomic_DNA"/>
</dbReference>
<dbReference type="PANTHER" id="PTHR43297:SF2">
    <property type="entry name" value="DIPEPTIDE TRANSPORT ATP-BINDING PROTEIN DPPD"/>
    <property type="match status" value="1"/>
</dbReference>
<dbReference type="InterPro" id="IPR017871">
    <property type="entry name" value="ABC_transporter-like_CS"/>
</dbReference>
<comment type="caution">
    <text evidence="9">The sequence shown here is derived from an EMBL/GenBank/DDBJ whole genome shotgun (WGS) entry which is preliminary data.</text>
</comment>
<evidence type="ECO:0000256" key="6">
    <source>
        <dbReference type="ARBA" id="ARBA00022840"/>
    </source>
</evidence>
<accession>A0ABT9G3M5</accession>
<sequence length="328" mass="35126">MTEPLLALRGLRVHFDTAAGTVEALDRVDLEIAPGQTVGLVGESGSGKSSLASAIVGLLPAPAGRVVAGEVRWQGRDLLRLDEPQRRAVRGREIGWIPQDPASALNPVRRIGDQVGEAARWHLKLSAAQSRSRVRDWLARVQLPDPDRQAASYPHQLSGGMRQRALIAAALACGPQLLIADEPTSTLDVTVQAGILALLQDLRRELGLSLLLITHALAVVARLADRVVVLYAGRVVEEADVAQLFEAPRHPYTRALMQAVPRLEAPPARRAPLPAIPGQVPSLIAPTAACRYADRCALAMPRCRAVAPALREVGPGHRVACWALETAP</sequence>
<feature type="domain" description="ABC transporter" evidence="8">
    <location>
        <begin position="8"/>
        <end position="257"/>
    </location>
</feature>
<keyword evidence="4" id="KW-1003">Cell membrane</keyword>
<reference evidence="9 10" key="1">
    <citation type="submission" date="2023-08" db="EMBL/GenBank/DDBJ databases">
        <authorList>
            <person name="Roldan D.M."/>
            <person name="Menes R.J."/>
        </authorList>
    </citation>
    <scope>NUCLEOTIDE SEQUENCE [LARGE SCALE GENOMIC DNA]</scope>
    <source>
        <strain evidence="9 10">CCM 2812</strain>
    </source>
</reference>
<dbReference type="InterPro" id="IPR050388">
    <property type="entry name" value="ABC_Ni/Peptide_Import"/>
</dbReference>
<dbReference type="Pfam" id="PF08352">
    <property type="entry name" value="oligo_HPY"/>
    <property type="match status" value="1"/>
</dbReference>
<comment type="subcellular location">
    <subcellularLocation>
        <location evidence="1">Cell inner membrane</location>
        <topology evidence="1">Peripheral membrane protein</topology>
    </subcellularLocation>
</comment>
<evidence type="ECO:0000313" key="9">
    <source>
        <dbReference type="EMBL" id="MDP4301085.1"/>
    </source>
</evidence>
<dbReference type="NCBIfam" id="TIGR01727">
    <property type="entry name" value="oligo_HPY"/>
    <property type="match status" value="1"/>
</dbReference>
<dbReference type="PROSITE" id="PS00211">
    <property type="entry name" value="ABC_TRANSPORTER_1"/>
    <property type="match status" value="1"/>
</dbReference>
<evidence type="ECO:0000256" key="7">
    <source>
        <dbReference type="ARBA" id="ARBA00023136"/>
    </source>
</evidence>
<keyword evidence="5" id="KW-0547">Nucleotide-binding</keyword>
<evidence type="ECO:0000259" key="8">
    <source>
        <dbReference type="PROSITE" id="PS50893"/>
    </source>
</evidence>
<dbReference type="CDD" id="cd03257">
    <property type="entry name" value="ABC_NikE_OppD_transporters"/>
    <property type="match status" value="1"/>
</dbReference>
<dbReference type="InterPro" id="IPR027417">
    <property type="entry name" value="P-loop_NTPase"/>
</dbReference>
<keyword evidence="10" id="KW-1185">Reference proteome</keyword>
<evidence type="ECO:0000256" key="1">
    <source>
        <dbReference type="ARBA" id="ARBA00004417"/>
    </source>
</evidence>
<dbReference type="RefSeq" id="WP_305749643.1">
    <property type="nucleotide sequence ID" value="NZ_JAUZEE010000005.1"/>
</dbReference>
<evidence type="ECO:0000313" key="10">
    <source>
        <dbReference type="Proteomes" id="UP001235760"/>
    </source>
</evidence>